<evidence type="ECO:0000256" key="1">
    <source>
        <dbReference type="ARBA" id="ARBA00023015"/>
    </source>
</evidence>
<organism evidence="5">
    <name type="scientific">Nocardia terpenica</name>
    <dbReference type="NCBI Taxonomy" id="455432"/>
    <lineage>
        <taxon>Bacteria</taxon>
        <taxon>Bacillati</taxon>
        <taxon>Actinomycetota</taxon>
        <taxon>Actinomycetes</taxon>
        <taxon>Mycobacteriales</taxon>
        <taxon>Nocardiaceae</taxon>
        <taxon>Nocardia</taxon>
    </lineage>
</organism>
<reference evidence="5" key="1">
    <citation type="submission" date="2014-11" db="EMBL/GenBank/DDBJ databases">
        <authorList>
            <person name="Zhu J."/>
            <person name="Qi W."/>
            <person name="Song R."/>
        </authorList>
    </citation>
    <scope>NUCLEOTIDE SEQUENCE</scope>
    <source>
        <strain evidence="5">IFM 0406</strain>
    </source>
</reference>
<dbReference type="Gene3D" id="1.10.357.10">
    <property type="entry name" value="Tetracycline Repressor, domain 2"/>
    <property type="match status" value="1"/>
</dbReference>
<keyword evidence="2" id="KW-0238">DNA-binding</keyword>
<dbReference type="Pfam" id="PF00440">
    <property type="entry name" value="TetR_N"/>
    <property type="match status" value="1"/>
</dbReference>
<dbReference type="SUPFAM" id="SSF46689">
    <property type="entry name" value="Homeodomain-like"/>
    <property type="match status" value="1"/>
</dbReference>
<gene>
    <name evidence="5" type="primary">nbrR9</name>
</gene>
<dbReference type="InterPro" id="IPR001647">
    <property type="entry name" value="HTH_TetR"/>
</dbReference>
<dbReference type="Gene3D" id="1.10.10.60">
    <property type="entry name" value="Homeodomain-like"/>
    <property type="match status" value="1"/>
</dbReference>
<proteinExistence type="predicted"/>
<feature type="domain" description="HTH tetR-type" evidence="4">
    <location>
        <begin position="20"/>
        <end position="67"/>
    </location>
</feature>
<keyword evidence="3" id="KW-0804">Transcription</keyword>
<dbReference type="GO" id="GO:0003700">
    <property type="term" value="F:DNA-binding transcription factor activity"/>
    <property type="evidence" value="ECO:0007669"/>
    <property type="project" value="TreeGrafter"/>
</dbReference>
<dbReference type="InterPro" id="IPR036271">
    <property type="entry name" value="Tet_transcr_reg_TetR-rel_C_sf"/>
</dbReference>
<evidence type="ECO:0000313" key="5">
    <source>
        <dbReference type="EMBL" id="AJO72750.1"/>
    </source>
</evidence>
<dbReference type="SUPFAM" id="SSF48498">
    <property type="entry name" value="Tetracyclin repressor-like, C-terminal domain"/>
    <property type="match status" value="1"/>
</dbReference>
<dbReference type="InterPro" id="IPR009057">
    <property type="entry name" value="Homeodomain-like_sf"/>
</dbReference>
<accession>A0A0U1Z2L2</accession>
<dbReference type="PANTHER" id="PTHR30055:SF234">
    <property type="entry name" value="HTH-TYPE TRANSCRIPTIONAL REGULATOR BETI"/>
    <property type="match status" value="1"/>
</dbReference>
<dbReference type="InterPro" id="IPR050109">
    <property type="entry name" value="HTH-type_TetR-like_transc_reg"/>
</dbReference>
<reference evidence="5" key="2">
    <citation type="journal article" date="2016" name="Org. Biomol. Chem.">
        <title>Target-specific identification and characterization of the putative gene cluster for brasilinolide biosynthesis revealing the mechanistic insights and combinatorial synthetic utility of 2-deoxy-l-fucose biosynthetic enzymes.</title>
        <authorList>
            <person name="Chiu H.T."/>
            <person name="Weng C.P."/>
            <person name="Lin Y.C."/>
            <person name="Chen K.H."/>
        </authorList>
    </citation>
    <scope>NUCLEOTIDE SEQUENCE</scope>
    <source>
        <strain evidence="5">IFM 0406</strain>
    </source>
</reference>
<evidence type="ECO:0000256" key="2">
    <source>
        <dbReference type="ARBA" id="ARBA00023125"/>
    </source>
</evidence>
<keyword evidence="1" id="KW-0805">Transcription regulation</keyword>
<dbReference type="PANTHER" id="PTHR30055">
    <property type="entry name" value="HTH-TYPE TRANSCRIPTIONAL REGULATOR RUTR"/>
    <property type="match status" value="1"/>
</dbReference>
<protein>
    <submittedName>
        <fullName evidence="5">TetR family transcriptional regulator</fullName>
    </submittedName>
</protein>
<dbReference type="GO" id="GO:0000976">
    <property type="term" value="F:transcription cis-regulatory region binding"/>
    <property type="evidence" value="ECO:0007669"/>
    <property type="project" value="TreeGrafter"/>
</dbReference>
<dbReference type="EMBL" id="KP161205">
    <property type="protein sequence ID" value="AJO72750.1"/>
    <property type="molecule type" value="Genomic_DNA"/>
</dbReference>
<evidence type="ECO:0000259" key="4">
    <source>
        <dbReference type="Pfam" id="PF00440"/>
    </source>
</evidence>
<evidence type="ECO:0000256" key="3">
    <source>
        <dbReference type="ARBA" id="ARBA00023163"/>
    </source>
</evidence>
<dbReference type="AlphaFoldDB" id="A0A0U1Z2L2"/>
<name>A0A0U1Z2L2_9NOCA</name>
<sequence>MQVREVTGRSVTATARRAQIVAATIETIAELGYGQASFARIAERAELSSTRLISYHFSGKDELMRAVIADVSTEIRAFMSERLRDLPDQRSALLTYIRSRVEFIAARRTQMDALMSIFLEFRGTDDERSYDSANERRTLSYVQDILEAGQRSGEFRKFDTFVMASTIERAIDGLPFLLRTAPDLDLSSYAAELTTLFDLATTGSTP</sequence>